<protein>
    <submittedName>
        <fullName evidence="11">IKU2 protein</fullName>
    </submittedName>
</protein>
<reference evidence="11" key="1">
    <citation type="submission" date="2021-02" db="EMBL/GenBank/DDBJ databases">
        <authorList>
            <person name="Dougan E. K."/>
            <person name="Rhodes N."/>
            <person name="Thang M."/>
            <person name="Chan C."/>
        </authorList>
    </citation>
    <scope>NUCLEOTIDE SEQUENCE</scope>
</reference>
<dbReference type="PANTHER" id="PTHR27000">
    <property type="entry name" value="LEUCINE-RICH REPEAT RECEPTOR-LIKE PROTEIN KINASE FAMILY PROTEIN-RELATED"/>
    <property type="match status" value="1"/>
</dbReference>
<evidence type="ECO:0000256" key="4">
    <source>
        <dbReference type="ARBA" id="ARBA00022729"/>
    </source>
</evidence>
<evidence type="ECO:0000256" key="8">
    <source>
        <dbReference type="ARBA" id="ARBA00023170"/>
    </source>
</evidence>
<dbReference type="EMBL" id="CAJNIZ010047957">
    <property type="protein sequence ID" value="CAE7779054.1"/>
    <property type="molecule type" value="Genomic_DNA"/>
</dbReference>
<name>A0A812YAJ1_SYMPI</name>
<keyword evidence="3 10" id="KW-0812">Transmembrane</keyword>
<keyword evidence="12" id="KW-1185">Reference proteome</keyword>
<keyword evidence="9" id="KW-0325">Glycoprotein</keyword>
<comment type="caution">
    <text evidence="11">The sequence shown here is derived from an EMBL/GenBank/DDBJ whole genome shotgun (WGS) entry which is preliminary data.</text>
</comment>
<dbReference type="OrthoDB" id="676979at2759"/>
<evidence type="ECO:0000256" key="7">
    <source>
        <dbReference type="ARBA" id="ARBA00023136"/>
    </source>
</evidence>
<dbReference type="SMART" id="SM01411">
    <property type="entry name" value="Ephrin_rec_like"/>
    <property type="match status" value="1"/>
</dbReference>
<comment type="subcellular location">
    <subcellularLocation>
        <location evidence="1">Membrane</location>
        <topology evidence="1">Single-pass membrane protein</topology>
    </subcellularLocation>
</comment>
<keyword evidence="6 10" id="KW-1133">Transmembrane helix</keyword>
<organism evidence="11 12">
    <name type="scientific">Symbiodinium pilosum</name>
    <name type="common">Dinoflagellate</name>
    <dbReference type="NCBI Taxonomy" id="2952"/>
    <lineage>
        <taxon>Eukaryota</taxon>
        <taxon>Sar</taxon>
        <taxon>Alveolata</taxon>
        <taxon>Dinophyceae</taxon>
        <taxon>Suessiales</taxon>
        <taxon>Symbiodiniaceae</taxon>
        <taxon>Symbiodinium</taxon>
    </lineage>
</organism>
<evidence type="ECO:0000256" key="10">
    <source>
        <dbReference type="SAM" id="Phobius"/>
    </source>
</evidence>
<evidence type="ECO:0000256" key="9">
    <source>
        <dbReference type="ARBA" id="ARBA00023180"/>
    </source>
</evidence>
<keyword evidence="5" id="KW-0677">Repeat</keyword>
<dbReference type="AlphaFoldDB" id="A0A812YAJ1"/>
<evidence type="ECO:0000256" key="3">
    <source>
        <dbReference type="ARBA" id="ARBA00022692"/>
    </source>
</evidence>
<dbReference type="InterPro" id="IPR032675">
    <property type="entry name" value="LRR_dom_sf"/>
</dbReference>
<dbReference type="PROSITE" id="PS51450">
    <property type="entry name" value="LRR"/>
    <property type="match status" value="1"/>
</dbReference>
<evidence type="ECO:0000313" key="11">
    <source>
        <dbReference type="EMBL" id="CAE7779054.1"/>
    </source>
</evidence>
<dbReference type="PANTHER" id="PTHR27000:SF642">
    <property type="entry name" value="INACTIVE LEUCINE-RICH REPEAT RECEPTOR KINASE XIAO-RELATED"/>
    <property type="match status" value="1"/>
</dbReference>
<dbReference type="Pfam" id="PF00560">
    <property type="entry name" value="LRR_1"/>
    <property type="match status" value="1"/>
</dbReference>
<dbReference type="Proteomes" id="UP000649617">
    <property type="component" value="Unassembled WGS sequence"/>
</dbReference>
<dbReference type="Gene3D" id="3.80.10.10">
    <property type="entry name" value="Ribonuclease Inhibitor"/>
    <property type="match status" value="3"/>
</dbReference>
<keyword evidence="2" id="KW-0433">Leucine-rich repeat</keyword>
<evidence type="ECO:0000256" key="1">
    <source>
        <dbReference type="ARBA" id="ARBA00004167"/>
    </source>
</evidence>
<dbReference type="InterPro" id="IPR001611">
    <property type="entry name" value="Leu-rich_rpt"/>
</dbReference>
<dbReference type="Gene3D" id="2.10.50.10">
    <property type="entry name" value="Tumor Necrosis Factor Receptor, subunit A, domain 2"/>
    <property type="match status" value="1"/>
</dbReference>
<dbReference type="GO" id="GO:0016020">
    <property type="term" value="C:membrane"/>
    <property type="evidence" value="ECO:0007669"/>
    <property type="project" value="UniProtKB-SubCell"/>
</dbReference>
<proteinExistence type="predicted"/>
<evidence type="ECO:0000313" key="12">
    <source>
        <dbReference type="Proteomes" id="UP000649617"/>
    </source>
</evidence>
<evidence type="ECO:0000256" key="5">
    <source>
        <dbReference type="ARBA" id="ARBA00022737"/>
    </source>
</evidence>
<keyword evidence="4" id="KW-0732">Signal</keyword>
<gene>
    <name evidence="11" type="primary">IKU2</name>
    <name evidence="11" type="ORF">SPIL2461_LOCUS23114</name>
</gene>
<evidence type="ECO:0000256" key="6">
    <source>
        <dbReference type="ARBA" id="ARBA00022989"/>
    </source>
</evidence>
<feature type="transmembrane region" description="Helical" evidence="10">
    <location>
        <begin position="662"/>
        <end position="683"/>
    </location>
</feature>
<keyword evidence="7 10" id="KW-0472">Membrane</keyword>
<dbReference type="SUPFAM" id="SSF52058">
    <property type="entry name" value="L domain-like"/>
    <property type="match status" value="1"/>
</dbReference>
<sequence>MLVVRFLGSSRRSLLEACLVEIRIRGRSLTGHLGGLPRELTSLDLSATQVQGNTLALANLTQLKSLILTSTNLTGDLKPLTALTQLKHLQLSSTWVTGDLEPLRAFPQLRNLVLGHTQVTGDLEPLRALPHLRYLKLCYSQVNGDLEPLKALAHLRNLFLAHTHVTGDLSPLRGLTQLGSLNLGHTQVAGDLEPFRALRQLAILYLTHTQVTGHLEPLRALTALRTIHLGHTQVTGDLEPLRAFTSLRRLHLQDTQVKFDIEFLTKFPNLEKVDLSSTHVRGRLSASWRGKLRKLHSLDLSGSHVEFLPSGTELRDKLYTMDESQQLLPSLVTLDVSDCPLNGPVEDFLLPLKASWHLARLLAKRANLSGRLPDIACVNEAYIDDFLSPNRCSLPLSQSLQSLDLSGNRITEVEALNIEAYVSRVSLAENPPITFARGFLQNALKKDLQLDLRGTLLTNTDEISSLFSTGALKTTPHPTSINASGGYACHDVISSSLRVNPHLFWPAGLCGCMEGYQGKGIQCRLCGRGFYNEAFNSSTCRACPDNSTSAKGTTSADGCQCNVGRMSADASGKEACQCEAGAHAKTAACSTWIVPLEAQSKLQSLRCLQPDEERCNSSASSSDLGCADGYEGPLCVACSEGYRSHSNRCIKCTMASGDTRPAAAGAFVTILVVSALLAGTFLWRSRATDRAPADAAPATQGVLKALLLAQGPVLLQLFQLWGVLLALSTRRVQGGGGSSAGFWEQEYVQWLQLTAKGFRDALSLECTYGRRAQSLSAFASPCVPLLLLALCMPLEALQHGAGVNWALKLLTALFIGGASSCTALLSCRHVDGGGEPLQEHAFRVALPLVRCDARGGEAAWAPRSWKVSMGPKSWFRALPLSLANWPRTFQRCQRTF</sequence>
<accession>A0A812YAJ1</accession>
<keyword evidence="8" id="KW-0675">Receptor</keyword>
<evidence type="ECO:0000256" key="2">
    <source>
        <dbReference type="ARBA" id="ARBA00022614"/>
    </source>
</evidence>